<dbReference type="EMBL" id="JAGFBU010000015">
    <property type="protein sequence ID" value="MBP4143228.1"/>
    <property type="molecule type" value="Genomic_DNA"/>
</dbReference>
<dbReference type="InterPro" id="IPR025334">
    <property type="entry name" value="DUF4240"/>
</dbReference>
<organism evidence="2 3">
    <name type="scientific">Flavobacterium flabelliforme</name>
    <dbReference type="NCBI Taxonomy" id="2816119"/>
    <lineage>
        <taxon>Bacteria</taxon>
        <taxon>Pseudomonadati</taxon>
        <taxon>Bacteroidota</taxon>
        <taxon>Flavobacteriia</taxon>
        <taxon>Flavobacteriales</taxon>
        <taxon>Flavobacteriaceae</taxon>
        <taxon>Flavobacterium</taxon>
    </lineage>
</organism>
<accession>A0ABS5CXA6</accession>
<protein>
    <submittedName>
        <fullName evidence="2">DUF4240 domain-containing protein</fullName>
    </submittedName>
</protein>
<dbReference type="Pfam" id="PF14024">
    <property type="entry name" value="DUF4240"/>
    <property type="match status" value="1"/>
</dbReference>
<comment type="caution">
    <text evidence="2">The sequence shown here is derived from an EMBL/GenBank/DDBJ whole genome shotgun (WGS) entry which is preliminary data.</text>
</comment>
<evidence type="ECO:0000259" key="1">
    <source>
        <dbReference type="Pfam" id="PF14024"/>
    </source>
</evidence>
<name>A0ABS5CXA6_9FLAO</name>
<proteinExistence type="predicted"/>
<evidence type="ECO:0000313" key="2">
    <source>
        <dbReference type="EMBL" id="MBP4143228.1"/>
    </source>
</evidence>
<reference evidence="2 3" key="1">
    <citation type="submission" date="2021-03" db="EMBL/GenBank/DDBJ databases">
        <title>Flavobacterium Flabelliformis Sp. Nov. And Flavobacterium Geliluteum Sp. Nov., Two Novel Multidrug Resistant Psychrophilic Species Isolated From Antarctica.</title>
        <authorList>
            <person name="Kralova S."/>
            <person name="Busse H.J."/>
            <person name="Bezdicek M."/>
            <person name="Nykrynova M."/>
            <person name="Kroupova E."/>
            <person name="Krsek D."/>
            <person name="Sedlacek I."/>
        </authorList>
    </citation>
    <scope>NUCLEOTIDE SEQUENCE [LARGE SCALE GENOMIC DNA]</scope>
    <source>
        <strain evidence="2 3">P4023</strain>
    </source>
</reference>
<dbReference type="PROSITE" id="PS51257">
    <property type="entry name" value="PROKAR_LIPOPROTEIN"/>
    <property type="match status" value="1"/>
</dbReference>
<feature type="domain" description="DUF4240" evidence="1">
    <location>
        <begin position="42"/>
        <end position="165"/>
    </location>
</feature>
<dbReference type="Proteomes" id="UP000674217">
    <property type="component" value="Unassembled WGS sequence"/>
</dbReference>
<sequence>MKKNKFLIFLILTIISCGQTKKNDSKNTYKSEVKEFIKNDKMDKSEFWKIIEYSIAKSDSDKLEQEKIIVEKLSTYSAEQIIEFEIIFRQLIIEADEFKIMGAQKIIEGYVSDDSYLYFRCWLIGKGEKIYTETLKNPEFLAENISKDEETNFEGLMYVATSAYKIKTGKKEENESFPRDVAIKKGLDYDFGAPPTKGTDWKEEELPKTYPKLWKVFN</sequence>
<gene>
    <name evidence="2" type="ORF">J3S90_15615</name>
</gene>
<keyword evidence="3" id="KW-1185">Reference proteome</keyword>
<evidence type="ECO:0000313" key="3">
    <source>
        <dbReference type="Proteomes" id="UP000674217"/>
    </source>
</evidence>